<dbReference type="AlphaFoldDB" id="A0A915JL40"/>
<evidence type="ECO:0000313" key="1">
    <source>
        <dbReference type="Proteomes" id="UP000887565"/>
    </source>
</evidence>
<name>A0A915JL40_ROMCU</name>
<protein>
    <submittedName>
        <fullName evidence="2">Uncharacterized protein</fullName>
    </submittedName>
</protein>
<keyword evidence="1" id="KW-1185">Reference proteome</keyword>
<dbReference type="WBParaSite" id="nRc.2.0.1.t26797-RA">
    <property type="protein sequence ID" value="nRc.2.0.1.t26797-RA"/>
    <property type="gene ID" value="nRc.2.0.1.g26797"/>
</dbReference>
<reference evidence="2" key="1">
    <citation type="submission" date="2022-11" db="UniProtKB">
        <authorList>
            <consortium name="WormBaseParasite"/>
        </authorList>
    </citation>
    <scope>IDENTIFICATION</scope>
</reference>
<proteinExistence type="predicted"/>
<accession>A0A915JL40</accession>
<organism evidence="1 2">
    <name type="scientific">Romanomermis culicivorax</name>
    <name type="common">Nematode worm</name>
    <dbReference type="NCBI Taxonomy" id="13658"/>
    <lineage>
        <taxon>Eukaryota</taxon>
        <taxon>Metazoa</taxon>
        <taxon>Ecdysozoa</taxon>
        <taxon>Nematoda</taxon>
        <taxon>Enoplea</taxon>
        <taxon>Dorylaimia</taxon>
        <taxon>Mermithida</taxon>
        <taxon>Mermithoidea</taxon>
        <taxon>Mermithidae</taxon>
        <taxon>Romanomermis</taxon>
    </lineage>
</organism>
<dbReference type="Proteomes" id="UP000887565">
    <property type="component" value="Unplaced"/>
</dbReference>
<sequence>MPTAAKTVYDDEMLLSQLQIQGQFKDLKDARADRRQKGTATSGMGKGGFLGWARIKMRPSSFFSKFFNVRKNADRFSVSWVVSLMIMTSKRPNDDKFCRLFSDKSGNFLISTERSIKSRQNNSFQKIKSMLYLVEAYTENSQY</sequence>
<evidence type="ECO:0000313" key="2">
    <source>
        <dbReference type="WBParaSite" id="nRc.2.0.1.t26797-RA"/>
    </source>
</evidence>